<protein>
    <submittedName>
        <fullName evidence="1">Uncharacterized protein</fullName>
    </submittedName>
</protein>
<dbReference type="EMBL" id="CM023480">
    <property type="protein sequence ID" value="KAH7970777.1"/>
    <property type="molecule type" value="Genomic_DNA"/>
</dbReference>
<evidence type="ECO:0000313" key="1">
    <source>
        <dbReference type="EMBL" id="KAH7970777.1"/>
    </source>
</evidence>
<proteinExistence type="predicted"/>
<gene>
    <name evidence="1" type="ORF">HPB49_015447</name>
</gene>
<accession>A0ACB8DJA2</accession>
<reference evidence="1" key="1">
    <citation type="submission" date="2020-05" db="EMBL/GenBank/DDBJ databases">
        <title>Large-scale comparative analyses of tick genomes elucidate their genetic diversity and vector capacities.</title>
        <authorList>
            <person name="Jia N."/>
            <person name="Wang J."/>
            <person name="Shi W."/>
            <person name="Du L."/>
            <person name="Sun Y."/>
            <person name="Zhan W."/>
            <person name="Jiang J."/>
            <person name="Wang Q."/>
            <person name="Zhang B."/>
            <person name="Ji P."/>
            <person name="Sakyi L.B."/>
            <person name="Cui X."/>
            <person name="Yuan T."/>
            <person name="Jiang B."/>
            <person name="Yang W."/>
            <person name="Lam T.T.-Y."/>
            <person name="Chang Q."/>
            <person name="Ding S."/>
            <person name="Wang X."/>
            <person name="Zhu J."/>
            <person name="Ruan X."/>
            <person name="Zhao L."/>
            <person name="Wei J."/>
            <person name="Que T."/>
            <person name="Du C."/>
            <person name="Cheng J."/>
            <person name="Dai P."/>
            <person name="Han X."/>
            <person name="Huang E."/>
            <person name="Gao Y."/>
            <person name="Liu J."/>
            <person name="Shao H."/>
            <person name="Ye R."/>
            <person name="Li L."/>
            <person name="Wei W."/>
            <person name="Wang X."/>
            <person name="Wang C."/>
            <person name="Yang T."/>
            <person name="Huo Q."/>
            <person name="Li W."/>
            <person name="Guo W."/>
            <person name="Chen H."/>
            <person name="Zhou L."/>
            <person name="Ni X."/>
            <person name="Tian J."/>
            <person name="Zhou Y."/>
            <person name="Sheng Y."/>
            <person name="Liu T."/>
            <person name="Pan Y."/>
            <person name="Xia L."/>
            <person name="Li J."/>
            <person name="Zhao F."/>
            <person name="Cao W."/>
        </authorList>
    </citation>
    <scope>NUCLEOTIDE SEQUENCE</scope>
    <source>
        <strain evidence="1">Dsil-2018</strain>
    </source>
</reference>
<sequence length="554" mass="61339">MNMQAKDSSRGAGHRRSAQASGMRQQLRLYGVRDATYWLSHYLGMLIMAALMGAFALTFLYVMLGDDYGNPYIAATNPGLVYAVLLCFGSALAVHAMLLSLFFASTRLAGLVSSMYWFLSLLLPYLYLQNPYGFGYYLVSRISKLMTSAVPGMFLHWCWMVIERLERFEGGAGFINFASPTNTPDNVTILQLMTVSVLSSLVLVILIWYIDNVTNCNRTKTAQPFYFPFKGAYWKPPVITEPPPACSTSRCKYYEPEPANVEPTLRISGVSKRFENQVVMNDVSVNVFSKQITVLLAPPGCGKTTIMRLITGSIAPNAGTITVGPYDVIQNGDGARKLLAYCPADNILFTELTVEEHLTFFGSASDSFPVKGIPRDTVRSDVSRLMRDTGLAYYRLRRTNDLPVSAQRLLCTAIALMPYPDVQMILLDEATSAMDPRTRRETWELLFKVRRYKGVFLTTSDFAEAEALADRLVVLQHGELHCVGSPEYIKTQFGMGYVVAGHAVACLAPLLSKKRGAVLLHVRREPGQTEAQAAIVFLSLPPAVDSVIGLPKVQ</sequence>
<dbReference type="Proteomes" id="UP000821865">
    <property type="component" value="Chromosome 11"/>
</dbReference>
<name>A0ACB8DJA2_DERSI</name>
<evidence type="ECO:0000313" key="2">
    <source>
        <dbReference type="Proteomes" id="UP000821865"/>
    </source>
</evidence>
<keyword evidence="2" id="KW-1185">Reference proteome</keyword>
<organism evidence="1 2">
    <name type="scientific">Dermacentor silvarum</name>
    <name type="common">Tick</name>
    <dbReference type="NCBI Taxonomy" id="543639"/>
    <lineage>
        <taxon>Eukaryota</taxon>
        <taxon>Metazoa</taxon>
        <taxon>Ecdysozoa</taxon>
        <taxon>Arthropoda</taxon>
        <taxon>Chelicerata</taxon>
        <taxon>Arachnida</taxon>
        <taxon>Acari</taxon>
        <taxon>Parasitiformes</taxon>
        <taxon>Ixodida</taxon>
        <taxon>Ixodoidea</taxon>
        <taxon>Ixodidae</taxon>
        <taxon>Rhipicephalinae</taxon>
        <taxon>Dermacentor</taxon>
    </lineage>
</organism>
<comment type="caution">
    <text evidence="1">The sequence shown here is derived from an EMBL/GenBank/DDBJ whole genome shotgun (WGS) entry which is preliminary data.</text>
</comment>